<dbReference type="InterPro" id="IPR044257">
    <property type="entry name" value="TRM32-like"/>
</dbReference>
<accession>A0A834SXT5</accession>
<evidence type="ECO:0000313" key="4">
    <source>
        <dbReference type="Proteomes" id="UP000634136"/>
    </source>
</evidence>
<name>A0A834SXT5_9FABA</name>
<evidence type="ECO:0000313" key="3">
    <source>
        <dbReference type="EMBL" id="KAF7805454.1"/>
    </source>
</evidence>
<feature type="region of interest" description="Disordered" evidence="1">
    <location>
        <begin position="305"/>
        <end position="324"/>
    </location>
</feature>
<dbReference type="PANTHER" id="PTHR47071">
    <property type="entry name" value="PROTEIN TRM32"/>
    <property type="match status" value="1"/>
</dbReference>
<dbReference type="Proteomes" id="UP000634136">
    <property type="component" value="Unassembled WGS sequence"/>
</dbReference>
<dbReference type="InterPro" id="IPR025486">
    <property type="entry name" value="DUF4378"/>
</dbReference>
<evidence type="ECO:0000256" key="1">
    <source>
        <dbReference type="SAM" id="MobiDB-lite"/>
    </source>
</evidence>
<reference evidence="3" key="1">
    <citation type="submission" date="2020-09" db="EMBL/GenBank/DDBJ databases">
        <title>Genome-Enabled Discovery of Anthraquinone Biosynthesis in Senna tora.</title>
        <authorList>
            <person name="Kang S.-H."/>
            <person name="Pandey R.P."/>
            <person name="Lee C.-M."/>
            <person name="Sim J.-S."/>
            <person name="Jeong J.-T."/>
            <person name="Choi B.-S."/>
            <person name="Jung M."/>
            <person name="Ginzburg D."/>
            <person name="Zhao K."/>
            <person name="Won S.Y."/>
            <person name="Oh T.-J."/>
            <person name="Yu Y."/>
            <person name="Kim N.-H."/>
            <person name="Lee O.R."/>
            <person name="Lee T.-H."/>
            <person name="Bashyal P."/>
            <person name="Kim T.-S."/>
            <person name="Lee W.-H."/>
            <person name="Kawkins C."/>
            <person name="Kim C.-K."/>
            <person name="Kim J.S."/>
            <person name="Ahn B.O."/>
            <person name="Rhee S.Y."/>
            <person name="Sohng J.K."/>
        </authorList>
    </citation>
    <scope>NUCLEOTIDE SEQUENCE</scope>
    <source>
        <tissue evidence="3">Leaf</tissue>
    </source>
</reference>
<protein>
    <submittedName>
        <fullName evidence="3">Protein TRM32-like</fullName>
    </submittedName>
</protein>
<feature type="compositionally biased region" description="Basic and acidic residues" evidence="1">
    <location>
        <begin position="74"/>
        <end position="86"/>
    </location>
</feature>
<proteinExistence type="predicted"/>
<dbReference type="Pfam" id="PF14309">
    <property type="entry name" value="DUF4378"/>
    <property type="match status" value="1"/>
</dbReference>
<keyword evidence="4" id="KW-1185">Reference proteome</keyword>
<feature type="domain" description="DUF4378" evidence="2">
    <location>
        <begin position="531"/>
        <end position="689"/>
    </location>
</feature>
<feature type="region of interest" description="Disordered" evidence="1">
    <location>
        <begin position="53"/>
        <end position="87"/>
    </location>
</feature>
<organism evidence="3 4">
    <name type="scientific">Senna tora</name>
    <dbReference type="NCBI Taxonomy" id="362788"/>
    <lineage>
        <taxon>Eukaryota</taxon>
        <taxon>Viridiplantae</taxon>
        <taxon>Streptophyta</taxon>
        <taxon>Embryophyta</taxon>
        <taxon>Tracheophyta</taxon>
        <taxon>Spermatophyta</taxon>
        <taxon>Magnoliopsida</taxon>
        <taxon>eudicotyledons</taxon>
        <taxon>Gunneridae</taxon>
        <taxon>Pentapetalae</taxon>
        <taxon>rosids</taxon>
        <taxon>fabids</taxon>
        <taxon>Fabales</taxon>
        <taxon>Fabaceae</taxon>
        <taxon>Caesalpinioideae</taxon>
        <taxon>Cassia clade</taxon>
        <taxon>Senna</taxon>
    </lineage>
</organism>
<gene>
    <name evidence="3" type="ORF">G2W53_037615</name>
</gene>
<sequence length="693" mass="79334">MGKHLLSSNDSTVQFQDNKIGCMWGILHILHYHHWQNVKKVFPHKKRLWRRHARYNEKSSATGKSSTRSRKKGLHSEHKSKEESSKDWILSFHTRPQHLDSSDKSATESNKLDRDISSKFKEHTDVLEVFRAEKDLLLKFLRDLDVGGKSFQNKKARLTKSGSFPIAASSQLRKTNSTSTLKHKQNEIWAFPKGENLLAGAQAPKIFAKDISYLKAVPLESDPGVDSDMKQNSDFSLSRSSQGLNYKGWNQLALHHFKVIKQKIKHALMEFTKNGYQTSLESIRHRASSENRLGKEVPKSLVDGMIENGSSNETEASDKDSNKHELRLIRRTSSLNESLDRYTQLFEKSFGKDIKWHSSMSKSLKVTNEDKNHTSGYAPKLSKRNLSLPNLGSLSFILHEAICDANDTGSIPARTSLDHNKKVGTDILVQRKSVSLPVNKDKPLDDIIETEVQKEVESSRRGVTLNPLSDITVEEKHELVLEDGSSNQENVETEVTIHHESRYSLPAKGTKESRDNYFLLFESEVENDSNFQYVKNIMEFSGFMENEHTQMWHTVNQPLKPSIFKDLEASLLKEIECSGEEISRSSDHQLLFNIVNEVLLEIYEGSSTYFPKPFSFNLRLHPMPKGRHLLKEVWGRVNSYLSLRPELDQTLDDVVRRDLASSGWMNLQWEEECVALELEDMIVDDLLDEIIFS</sequence>
<dbReference type="EMBL" id="JAAIUW010000012">
    <property type="protein sequence ID" value="KAF7805454.1"/>
    <property type="molecule type" value="Genomic_DNA"/>
</dbReference>
<evidence type="ECO:0000259" key="2">
    <source>
        <dbReference type="Pfam" id="PF14309"/>
    </source>
</evidence>
<dbReference type="OrthoDB" id="758104at2759"/>
<dbReference type="PANTHER" id="PTHR47071:SF2">
    <property type="entry name" value="PROTEIN TRM32"/>
    <property type="match status" value="1"/>
</dbReference>
<dbReference type="AlphaFoldDB" id="A0A834SXT5"/>
<comment type="caution">
    <text evidence="3">The sequence shown here is derived from an EMBL/GenBank/DDBJ whole genome shotgun (WGS) entry which is preliminary data.</text>
</comment>